<dbReference type="AlphaFoldDB" id="A0AAP2DJJ4"/>
<keyword evidence="1" id="KW-1133">Transmembrane helix</keyword>
<organism evidence="2 3">
    <name type="scientific">Chryseosolibacter histidini</name>
    <dbReference type="NCBI Taxonomy" id="2782349"/>
    <lineage>
        <taxon>Bacteria</taxon>
        <taxon>Pseudomonadati</taxon>
        <taxon>Bacteroidota</taxon>
        <taxon>Cytophagia</taxon>
        <taxon>Cytophagales</taxon>
        <taxon>Chryseotaleaceae</taxon>
        <taxon>Chryseosolibacter</taxon>
    </lineage>
</organism>
<feature type="transmembrane region" description="Helical" evidence="1">
    <location>
        <begin position="287"/>
        <end position="309"/>
    </location>
</feature>
<feature type="transmembrane region" description="Helical" evidence="1">
    <location>
        <begin position="205"/>
        <end position="224"/>
    </location>
</feature>
<dbReference type="EMBL" id="JAHESF010000009">
    <property type="protein sequence ID" value="MBT1697406.1"/>
    <property type="molecule type" value="Genomic_DNA"/>
</dbReference>
<feature type="transmembrane region" description="Helical" evidence="1">
    <location>
        <begin position="181"/>
        <end position="198"/>
    </location>
</feature>
<keyword evidence="3" id="KW-1185">Reference proteome</keyword>
<feature type="transmembrane region" description="Helical" evidence="1">
    <location>
        <begin position="159"/>
        <end position="175"/>
    </location>
</feature>
<feature type="transmembrane region" description="Helical" evidence="1">
    <location>
        <begin position="131"/>
        <end position="152"/>
    </location>
</feature>
<feature type="transmembrane region" description="Helical" evidence="1">
    <location>
        <begin position="63"/>
        <end position="84"/>
    </location>
</feature>
<comment type="caution">
    <text evidence="2">The sequence shown here is derived from an EMBL/GenBank/DDBJ whole genome shotgun (WGS) entry which is preliminary data.</text>
</comment>
<name>A0AAP2DJJ4_9BACT</name>
<sequence>MFQKSITEKQLLALELIIASVFCFTPLLFNNPYRINIFLSWEGAYRLYLGQMPFRDYSLPMGYGYWVIPALFFKIFGPYFYSLIKAQVFINLVSVLTFRSVLKLLGVKPIVIFFSVIVFCFSYVSFNFWPWYNHVVFVFELVGIFFTLLAILKSEGWKVWLNLCLGAFFTFFALFTKQDIGGLALLIVLGMLIYNAWLERSAKKLLAFVGAYAIFAAIFILPLLKYDFLYWYNYGQPPHKSRLVITDFLNEILGWAYWEKFFLLVIVLFVLDKARAGRAFLEDKKEVLFAFLCIAIIGQALIIPVTSPVPERNEVFFYAFGFAYCLANLRLNLDLARWPYLAVCFTFVVFWWTGIYWRNVQRVISKAPTVVKANEKAGKHKYRLAKEYKSMEKLFLAENTLEGIKKIMELDVVKNTDPKKLKVLNMSELTSLAYEIGYTPLTQQPMWFHQTVSIFDKEVAWFCQKVASKEYDLVIFESVSPKEVINFYPEDVRKCLEQHYKFEFSFLAPRHPEESYVYVFTKPVEQLTTSDTLNAGRN</sequence>
<feature type="transmembrane region" description="Helical" evidence="1">
    <location>
        <begin position="338"/>
        <end position="357"/>
    </location>
</feature>
<dbReference type="Proteomes" id="UP001319200">
    <property type="component" value="Unassembled WGS sequence"/>
</dbReference>
<gene>
    <name evidence="2" type="ORF">KK083_11000</name>
</gene>
<protein>
    <submittedName>
        <fullName evidence="2">Uncharacterized protein</fullName>
    </submittedName>
</protein>
<evidence type="ECO:0000256" key="1">
    <source>
        <dbReference type="SAM" id="Phobius"/>
    </source>
</evidence>
<feature type="transmembrane region" description="Helical" evidence="1">
    <location>
        <begin position="105"/>
        <end position="125"/>
    </location>
</feature>
<proteinExistence type="predicted"/>
<reference evidence="2 3" key="1">
    <citation type="submission" date="2021-05" db="EMBL/GenBank/DDBJ databases">
        <title>A Polyphasic approach of four new species of the genus Ohtaekwangia: Ohtaekwangia histidinii sp. nov., Ohtaekwangia cretensis sp. nov., Ohtaekwangia indiensis sp. nov., Ohtaekwangia reichenbachii sp. nov. from diverse environment.</title>
        <authorList>
            <person name="Octaviana S."/>
        </authorList>
    </citation>
    <scope>NUCLEOTIDE SEQUENCE [LARGE SCALE GENOMIC DNA]</scope>
    <source>
        <strain evidence="2 3">PWU4</strain>
    </source>
</reference>
<feature type="transmembrane region" description="Helical" evidence="1">
    <location>
        <begin position="12"/>
        <end position="29"/>
    </location>
</feature>
<keyword evidence="1" id="KW-0472">Membrane</keyword>
<feature type="transmembrane region" description="Helical" evidence="1">
    <location>
        <begin position="252"/>
        <end position="271"/>
    </location>
</feature>
<dbReference type="RefSeq" id="WP_254163276.1">
    <property type="nucleotide sequence ID" value="NZ_JAHESF010000009.1"/>
</dbReference>
<accession>A0AAP2DJJ4</accession>
<evidence type="ECO:0000313" key="2">
    <source>
        <dbReference type="EMBL" id="MBT1697406.1"/>
    </source>
</evidence>
<evidence type="ECO:0000313" key="3">
    <source>
        <dbReference type="Proteomes" id="UP001319200"/>
    </source>
</evidence>
<keyword evidence="1" id="KW-0812">Transmembrane</keyword>